<dbReference type="InterPro" id="IPR001646">
    <property type="entry name" value="5peptide_repeat"/>
</dbReference>
<gene>
    <name evidence="2" type="ORF">GCM10011579_095880</name>
</gene>
<reference evidence="2 3" key="1">
    <citation type="journal article" date="2014" name="Int. J. Syst. Evol. Microbiol.">
        <title>Complete genome sequence of Corynebacterium casei LMG S-19264T (=DSM 44701T), isolated from a smear-ripened cheese.</title>
        <authorList>
            <consortium name="US DOE Joint Genome Institute (JGI-PGF)"/>
            <person name="Walter F."/>
            <person name="Albersmeier A."/>
            <person name="Kalinowski J."/>
            <person name="Ruckert C."/>
        </authorList>
    </citation>
    <scope>NUCLEOTIDE SEQUENCE [LARGE SCALE GENOMIC DNA]</scope>
    <source>
        <strain evidence="2 3">CGMCC 4.7111</strain>
    </source>
</reference>
<evidence type="ECO:0000313" key="3">
    <source>
        <dbReference type="Proteomes" id="UP000600365"/>
    </source>
</evidence>
<accession>A0A917YEX1</accession>
<feature type="transmembrane region" description="Helical" evidence="1">
    <location>
        <begin position="571"/>
        <end position="591"/>
    </location>
</feature>
<dbReference type="Pfam" id="PF13576">
    <property type="entry name" value="Pentapeptide_3"/>
    <property type="match status" value="2"/>
</dbReference>
<name>A0A917YEX1_9ACTN</name>
<dbReference type="EMBL" id="BMMM01000032">
    <property type="protein sequence ID" value="GGN95376.1"/>
    <property type="molecule type" value="Genomic_DNA"/>
</dbReference>
<comment type="caution">
    <text evidence="2">The sequence shown here is derived from an EMBL/GenBank/DDBJ whole genome shotgun (WGS) entry which is preliminary data.</text>
</comment>
<keyword evidence="1" id="KW-1133">Transmembrane helix</keyword>
<evidence type="ECO:0000256" key="1">
    <source>
        <dbReference type="SAM" id="Phobius"/>
    </source>
</evidence>
<keyword evidence="1" id="KW-0812">Transmembrane</keyword>
<organism evidence="2 3">
    <name type="scientific">Streptomyces albiflavescens</name>
    <dbReference type="NCBI Taxonomy" id="1623582"/>
    <lineage>
        <taxon>Bacteria</taxon>
        <taxon>Bacillati</taxon>
        <taxon>Actinomycetota</taxon>
        <taxon>Actinomycetes</taxon>
        <taxon>Kitasatosporales</taxon>
        <taxon>Streptomycetaceae</taxon>
        <taxon>Streptomyces</taxon>
    </lineage>
</organism>
<protein>
    <recommendedName>
        <fullName evidence="4">Metal transporter</fullName>
    </recommendedName>
</protein>
<proteinExistence type="predicted"/>
<dbReference type="AlphaFoldDB" id="A0A917YEX1"/>
<evidence type="ECO:0000313" key="2">
    <source>
        <dbReference type="EMBL" id="GGN95376.1"/>
    </source>
</evidence>
<sequence>MTMTTREPDWPFCRQAVAGAPYGCTGRSVAPHSECLRHITDQQRDAYFASLTAGSAVDHRGTSLDQPLLAQLLNALCDPTSGDARFGEAAFESARFQGHVGFGSATFEGDARFGSATFEDTVGFAAVTFQKAAGFRSATFERKATFELATFEGDTEFAAAFFKDDAAFGLATFKRAAWFRTATFEKNAGFRSATFERDVALDSATFEGEAAFPSAIFKDSAGFRSATFQHAARFGSATFEGNAWFESATFQHSASFGSATFGKNAAFASAVFEGDAGFASAVFEGEAVFQSATFKREARFQKTAFNGNVTFKRAHFESTLLLGPFVCANEVTLSEASFASPVTIAIAAVRLECWHTRWSATAELRLRYTRVDLTRSVFDTPVTVASARPFTDDQGIRLDETAITRPAPWRRDTAQIIDLHGVDAAHLVLSDVDLSSCEFTGAVHLDQLRLEGDCPFAVTPPGIHWRRWRPVRFSQRSTLAEEQGWRARRPRAVSGWREWPGGRGTGPAQLAPMYRALRKSFEDSKNEPGAADFYYGEMEMRRHNPRTPRAERSLLAGYWALSGYGLRATRALVWLLLAMTATLLGMMLWGLPSQTPQPVSTGDIHGHSIRLTTDTPDPVNPGGSLHERISTARFEKGLRVVVNSVIFRSSGQDLTTAGTYTEMASRLTEPVLLGLAVLAIRNRVKR</sequence>
<keyword evidence="3" id="KW-1185">Reference proteome</keyword>
<dbReference type="Proteomes" id="UP000600365">
    <property type="component" value="Unassembled WGS sequence"/>
</dbReference>
<keyword evidence="1" id="KW-0472">Membrane</keyword>
<evidence type="ECO:0008006" key="4">
    <source>
        <dbReference type="Google" id="ProtNLM"/>
    </source>
</evidence>